<evidence type="ECO:0000256" key="9">
    <source>
        <dbReference type="ARBA" id="ARBA00023201"/>
    </source>
</evidence>
<dbReference type="Pfam" id="PF00999">
    <property type="entry name" value="Na_H_Exchanger"/>
    <property type="match status" value="1"/>
</dbReference>
<dbReference type="Gene3D" id="1.20.1530.20">
    <property type="match status" value="1"/>
</dbReference>
<keyword evidence="3" id="KW-0050">Antiport</keyword>
<evidence type="ECO:0000256" key="5">
    <source>
        <dbReference type="ARBA" id="ARBA00022989"/>
    </source>
</evidence>
<dbReference type="RefSeq" id="WP_166260427.1">
    <property type="nucleotide sequence ID" value="NZ_JAAMOW010000009.1"/>
</dbReference>
<proteinExistence type="predicted"/>
<feature type="transmembrane region" description="Helical" evidence="10">
    <location>
        <begin position="189"/>
        <end position="209"/>
    </location>
</feature>
<gene>
    <name evidence="12" type="ORF">G7Y85_17615</name>
</gene>
<feature type="transmembrane region" description="Helical" evidence="10">
    <location>
        <begin position="43"/>
        <end position="61"/>
    </location>
</feature>
<feature type="transmembrane region" description="Helical" evidence="10">
    <location>
        <begin position="67"/>
        <end position="85"/>
    </location>
</feature>
<keyword evidence="13" id="KW-1185">Reference proteome</keyword>
<dbReference type="EMBL" id="JAAMOW010000009">
    <property type="protein sequence ID" value="NGY06597.1"/>
    <property type="molecule type" value="Genomic_DNA"/>
</dbReference>
<evidence type="ECO:0000256" key="10">
    <source>
        <dbReference type="SAM" id="Phobius"/>
    </source>
</evidence>
<comment type="subcellular location">
    <subcellularLocation>
        <location evidence="1">Membrane</location>
        <topology evidence="1">Multi-pass membrane protein</topology>
    </subcellularLocation>
</comment>
<evidence type="ECO:0000256" key="2">
    <source>
        <dbReference type="ARBA" id="ARBA00022448"/>
    </source>
</evidence>
<dbReference type="AlphaFoldDB" id="A0A6M2BXN0"/>
<evidence type="ECO:0000256" key="6">
    <source>
        <dbReference type="ARBA" id="ARBA00023053"/>
    </source>
</evidence>
<evidence type="ECO:0000259" key="11">
    <source>
        <dbReference type="Pfam" id="PF00999"/>
    </source>
</evidence>
<reference evidence="12 13" key="1">
    <citation type="journal article" date="2014" name="Int. J. Syst. Evol. Microbiol.">
        <title>Solimonas terrae sp. nov., isolated from soil.</title>
        <authorList>
            <person name="Kim S.J."/>
            <person name="Moon J.Y."/>
            <person name="Weon H.Y."/>
            <person name="Ahn J.H."/>
            <person name="Chen W.M."/>
            <person name="Kwon S.W."/>
        </authorList>
    </citation>
    <scope>NUCLEOTIDE SEQUENCE [LARGE SCALE GENOMIC DNA]</scope>
    <source>
        <strain evidence="12 13">KIS83-12</strain>
    </source>
</reference>
<dbReference type="GO" id="GO:0015297">
    <property type="term" value="F:antiporter activity"/>
    <property type="evidence" value="ECO:0007669"/>
    <property type="project" value="UniProtKB-KW"/>
</dbReference>
<dbReference type="InterPro" id="IPR006153">
    <property type="entry name" value="Cation/H_exchanger_TM"/>
</dbReference>
<evidence type="ECO:0000256" key="7">
    <source>
        <dbReference type="ARBA" id="ARBA00023065"/>
    </source>
</evidence>
<evidence type="ECO:0000256" key="1">
    <source>
        <dbReference type="ARBA" id="ARBA00004141"/>
    </source>
</evidence>
<keyword evidence="9" id="KW-0739">Sodium transport</keyword>
<feature type="transmembrane region" description="Helical" evidence="10">
    <location>
        <begin position="92"/>
        <end position="117"/>
    </location>
</feature>
<keyword evidence="2" id="KW-0813">Transport</keyword>
<feature type="domain" description="Cation/H+ exchanger transmembrane" evidence="11">
    <location>
        <begin position="31"/>
        <end position="392"/>
    </location>
</feature>
<organism evidence="12 13">
    <name type="scientific">Solimonas terrae</name>
    <dbReference type="NCBI Taxonomy" id="1396819"/>
    <lineage>
        <taxon>Bacteria</taxon>
        <taxon>Pseudomonadati</taxon>
        <taxon>Pseudomonadota</taxon>
        <taxon>Gammaproteobacteria</taxon>
        <taxon>Nevskiales</taxon>
        <taxon>Nevskiaceae</taxon>
        <taxon>Solimonas</taxon>
    </lineage>
</organism>
<feature type="transmembrane region" description="Helical" evidence="10">
    <location>
        <begin position="18"/>
        <end position="36"/>
    </location>
</feature>
<evidence type="ECO:0000256" key="4">
    <source>
        <dbReference type="ARBA" id="ARBA00022692"/>
    </source>
</evidence>
<name>A0A6M2BXN0_9GAMM</name>
<evidence type="ECO:0000256" key="8">
    <source>
        <dbReference type="ARBA" id="ARBA00023136"/>
    </source>
</evidence>
<evidence type="ECO:0000313" key="13">
    <source>
        <dbReference type="Proteomes" id="UP000472676"/>
    </source>
</evidence>
<keyword evidence="7" id="KW-0406">Ion transport</keyword>
<keyword evidence="8 10" id="KW-0472">Membrane</keyword>
<feature type="transmembrane region" description="Helical" evidence="10">
    <location>
        <begin position="283"/>
        <end position="301"/>
    </location>
</feature>
<feature type="transmembrane region" description="Helical" evidence="10">
    <location>
        <begin position="129"/>
        <end position="148"/>
    </location>
</feature>
<feature type="transmembrane region" description="Helical" evidence="10">
    <location>
        <begin position="368"/>
        <end position="388"/>
    </location>
</feature>
<evidence type="ECO:0000313" key="12">
    <source>
        <dbReference type="EMBL" id="NGY06597.1"/>
    </source>
</evidence>
<sequence>MTATDAGAAASTVHANEILISLLLMFAGAKLLAEIFERIKQPTVVGEILAGVLIGPSVLGWVTPNEITHTMSELGVIFLLFSVGLETKPRTILQVGVTATLVAVIGVIVPFIAGWAYMHYSGHSQIESLFLGAAMVATSVGITARVLSGMGLLSLKTSRIILGAAVIDDVLGLLVLSVVSSMAGGAIDYAEVGLTAGLSIGFIVAVAVIGAPAMKHIAPKIIGLRIGHSLFIGAILLCFALATVAATIGIAAIVGAFLAGMALAEAAEQEHATHEQVRGVTEFFTPFFLVNIGMQLNLGAFGSHDTIVASLVVTVLAVVTKFVGCGLASIRLGLRRAAQVGIGMAPRGEVGIVVAQIGLGLGVISDHVFAVVLFMAVATTMIAPPLLVPLFKGERPEPLEGTG</sequence>
<dbReference type="InterPro" id="IPR038770">
    <property type="entry name" value="Na+/solute_symporter_sf"/>
</dbReference>
<feature type="transmembrane region" description="Helical" evidence="10">
    <location>
        <begin position="160"/>
        <end position="183"/>
    </location>
</feature>
<accession>A0A6M2BXN0</accession>
<dbReference type="PANTHER" id="PTHR43562">
    <property type="entry name" value="NAPA-TYPE SODIUM/HYDROGEN ANTIPORTER"/>
    <property type="match status" value="1"/>
</dbReference>
<keyword evidence="5 10" id="KW-1133">Transmembrane helix</keyword>
<feature type="transmembrane region" description="Helical" evidence="10">
    <location>
        <begin position="308"/>
        <end position="330"/>
    </location>
</feature>
<evidence type="ECO:0000256" key="3">
    <source>
        <dbReference type="ARBA" id="ARBA00022449"/>
    </source>
</evidence>
<dbReference type="GO" id="GO:0016020">
    <property type="term" value="C:membrane"/>
    <property type="evidence" value="ECO:0007669"/>
    <property type="project" value="UniProtKB-SubCell"/>
</dbReference>
<dbReference type="Proteomes" id="UP000472676">
    <property type="component" value="Unassembled WGS sequence"/>
</dbReference>
<dbReference type="GO" id="GO:0006814">
    <property type="term" value="P:sodium ion transport"/>
    <property type="evidence" value="ECO:0007669"/>
    <property type="project" value="UniProtKB-KW"/>
</dbReference>
<keyword evidence="6" id="KW-0915">Sodium</keyword>
<dbReference type="PANTHER" id="PTHR43562:SF3">
    <property type="entry name" value="SODIUM ION_PROTON EXCHANGER (EUROFUNG)"/>
    <property type="match status" value="1"/>
</dbReference>
<feature type="transmembrane region" description="Helical" evidence="10">
    <location>
        <begin position="230"/>
        <end position="263"/>
    </location>
</feature>
<keyword evidence="4 10" id="KW-0812">Transmembrane</keyword>
<comment type="caution">
    <text evidence="12">The sequence shown here is derived from an EMBL/GenBank/DDBJ whole genome shotgun (WGS) entry which is preliminary data.</text>
</comment>
<dbReference type="GO" id="GO:1902600">
    <property type="term" value="P:proton transmembrane transport"/>
    <property type="evidence" value="ECO:0007669"/>
    <property type="project" value="InterPro"/>
</dbReference>
<protein>
    <submittedName>
        <fullName evidence="12">Cation:proton antiporter</fullName>
    </submittedName>
</protein>